<feature type="non-terminal residue" evidence="1">
    <location>
        <position position="1"/>
    </location>
</feature>
<dbReference type="EMBL" id="KV428541">
    <property type="protein sequence ID" value="KZT31533.1"/>
    <property type="molecule type" value="Genomic_DNA"/>
</dbReference>
<evidence type="ECO:0000313" key="2">
    <source>
        <dbReference type="Proteomes" id="UP000076798"/>
    </source>
</evidence>
<evidence type="ECO:0000313" key="1">
    <source>
        <dbReference type="EMBL" id="KZT31533.1"/>
    </source>
</evidence>
<organism evidence="1 2">
    <name type="scientific">Sistotremastrum suecicum HHB10207 ss-3</name>
    <dbReference type="NCBI Taxonomy" id="1314776"/>
    <lineage>
        <taxon>Eukaryota</taxon>
        <taxon>Fungi</taxon>
        <taxon>Dikarya</taxon>
        <taxon>Basidiomycota</taxon>
        <taxon>Agaricomycotina</taxon>
        <taxon>Agaricomycetes</taxon>
        <taxon>Sistotremastrales</taxon>
        <taxon>Sistotremastraceae</taxon>
        <taxon>Sistotremastrum</taxon>
    </lineage>
</organism>
<protein>
    <submittedName>
        <fullName evidence="1">Uncharacterized protein</fullName>
    </submittedName>
</protein>
<gene>
    <name evidence="1" type="ORF">SISSUDRAFT_967862</name>
</gene>
<keyword evidence="2" id="KW-1185">Reference proteome</keyword>
<accession>A0A165WUG0</accession>
<proteinExistence type="predicted"/>
<reference evidence="1 2" key="1">
    <citation type="journal article" date="2016" name="Mol. Biol. Evol.">
        <title>Comparative Genomics of Early-Diverging Mushroom-Forming Fungi Provides Insights into the Origins of Lignocellulose Decay Capabilities.</title>
        <authorList>
            <person name="Nagy L.G."/>
            <person name="Riley R."/>
            <person name="Tritt A."/>
            <person name="Adam C."/>
            <person name="Daum C."/>
            <person name="Floudas D."/>
            <person name="Sun H."/>
            <person name="Yadav J.S."/>
            <person name="Pangilinan J."/>
            <person name="Larsson K.H."/>
            <person name="Matsuura K."/>
            <person name="Barry K."/>
            <person name="Labutti K."/>
            <person name="Kuo R."/>
            <person name="Ohm R.A."/>
            <person name="Bhattacharya S.S."/>
            <person name="Shirouzu T."/>
            <person name="Yoshinaga Y."/>
            <person name="Martin F.M."/>
            <person name="Grigoriev I.V."/>
            <person name="Hibbett D.S."/>
        </authorList>
    </citation>
    <scope>NUCLEOTIDE SEQUENCE [LARGE SCALE GENOMIC DNA]</scope>
    <source>
        <strain evidence="1 2">HHB10207 ss-3</strain>
    </source>
</reference>
<name>A0A165WUG0_9AGAM</name>
<dbReference type="Proteomes" id="UP000076798">
    <property type="component" value="Unassembled WGS sequence"/>
</dbReference>
<sequence length="60" mass="7182">LGVHRNTVKNYMKEYGITKRHSDMTPEQLDDIIRQFRQDYPDSGIRYAHGYVRDKGHFVQ</sequence>
<dbReference type="OrthoDB" id="2686689at2759"/>
<dbReference type="STRING" id="1314776.A0A165WUG0"/>
<dbReference type="AlphaFoldDB" id="A0A165WUG0"/>
<feature type="non-terminal residue" evidence="1">
    <location>
        <position position="60"/>
    </location>
</feature>